<organism evidence="1 2">
    <name type="scientific">Haloferula helveola</name>
    <dbReference type="NCBI Taxonomy" id="490095"/>
    <lineage>
        <taxon>Bacteria</taxon>
        <taxon>Pseudomonadati</taxon>
        <taxon>Verrucomicrobiota</taxon>
        <taxon>Verrucomicrobiia</taxon>
        <taxon>Verrucomicrobiales</taxon>
        <taxon>Verrucomicrobiaceae</taxon>
        <taxon>Haloferula</taxon>
    </lineage>
</organism>
<evidence type="ECO:0000313" key="2">
    <source>
        <dbReference type="Proteomes" id="UP001374893"/>
    </source>
</evidence>
<dbReference type="RefSeq" id="WP_338687119.1">
    <property type="nucleotide sequence ID" value="NZ_AP024702.1"/>
</dbReference>
<accession>A0ABN6HFH6</accession>
<name>A0ABN6HFH6_9BACT</name>
<dbReference type="EMBL" id="AP024702">
    <property type="protein sequence ID" value="BCX50174.1"/>
    <property type="molecule type" value="Genomic_DNA"/>
</dbReference>
<gene>
    <name evidence="1" type="ORF">HAHE_40820</name>
</gene>
<dbReference type="Proteomes" id="UP001374893">
    <property type="component" value="Chromosome"/>
</dbReference>
<reference evidence="1 2" key="1">
    <citation type="submission" date="2021-06" db="EMBL/GenBank/DDBJ databases">
        <title>Complete genome of Haloferula helveola possessing various polysaccharide degrading enzymes.</title>
        <authorList>
            <person name="Takami H."/>
            <person name="Huang C."/>
            <person name="Hamasaki K."/>
        </authorList>
    </citation>
    <scope>NUCLEOTIDE SEQUENCE [LARGE SCALE GENOMIC DNA]</scope>
    <source>
        <strain evidence="1 2">CN-1</strain>
    </source>
</reference>
<proteinExistence type="predicted"/>
<sequence>MPPTSPTPNPARQVERIREILVGRQMEAVERRLDQLEARLEPMPVGGSDAWTEELEALRRESRESAVRLRDDFDAERLRQQEEARMLAQRIEAVVRGRRQMADEARQTLETELRPWFSRWQGELYETLQKRENHLIQQLREELDRMRHWMRGELSAQSDAARLHAAFEQLAASAQAIADTLPPKPNP</sequence>
<evidence type="ECO:0000313" key="1">
    <source>
        <dbReference type="EMBL" id="BCX50174.1"/>
    </source>
</evidence>
<protein>
    <submittedName>
        <fullName evidence="1">Uncharacterized protein</fullName>
    </submittedName>
</protein>
<keyword evidence="2" id="KW-1185">Reference proteome</keyword>